<dbReference type="Gene3D" id="3.40.50.720">
    <property type="entry name" value="NAD(P)-binding Rossmann-like Domain"/>
    <property type="match status" value="1"/>
</dbReference>
<evidence type="ECO:0000313" key="4">
    <source>
        <dbReference type="Proteomes" id="UP000593766"/>
    </source>
</evidence>
<protein>
    <submittedName>
        <fullName evidence="3">HesA/MoeB/ThiF family protein</fullName>
    </submittedName>
</protein>
<dbReference type="CDD" id="cd00757">
    <property type="entry name" value="ThiF_MoeB_HesA_family"/>
    <property type="match status" value="1"/>
</dbReference>
<dbReference type="Proteomes" id="UP000593766">
    <property type="component" value="Chromosome"/>
</dbReference>
<dbReference type="GO" id="GO:0005737">
    <property type="term" value="C:cytoplasm"/>
    <property type="evidence" value="ECO:0007669"/>
    <property type="project" value="TreeGrafter"/>
</dbReference>
<dbReference type="FunFam" id="3.40.50.720:FF:000080">
    <property type="entry name" value="Thiazole biosynthesis adenylyltransferase ThiF"/>
    <property type="match status" value="1"/>
</dbReference>
<sequence length="242" mass="26554">MLSAEELERYSRQIPLIGVEGQLRLKGSSILVAGAGGLGSSVLYYLVAMGVGRVIVIDEGLVELSNLQRQILYTVDDLGKPKVVAAYHKLRKLNPNVDIVPVHARITEETIDDYVSKADVVVDALDNWETRFVLDKACWRLGKPLVHAGVGEFYGQLTTIIPGKTPCLRCLFKGVEKAEKKPVIVMGHIPGLIGLLEVNEVVKIVLGIGEPLINKIALFNGKTNSLEIIEIKKFDCQVCLEQ</sequence>
<dbReference type="PANTHER" id="PTHR10953">
    <property type="entry name" value="UBIQUITIN-ACTIVATING ENZYME E1"/>
    <property type="match status" value="1"/>
</dbReference>
<dbReference type="InterPro" id="IPR045886">
    <property type="entry name" value="ThiF/MoeB/HesA"/>
</dbReference>
<gene>
    <name evidence="3" type="ORF">IMZ38_00265</name>
</gene>
<dbReference type="SUPFAM" id="SSF69572">
    <property type="entry name" value="Activating enzymes of the ubiquitin-like proteins"/>
    <property type="match status" value="1"/>
</dbReference>
<evidence type="ECO:0000256" key="1">
    <source>
        <dbReference type="ARBA" id="ARBA00009919"/>
    </source>
</evidence>
<dbReference type="EMBL" id="CP063144">
    <property type="protein sequence ID" value="QOR95045.1"/>
    <property type="molecule type" value="Genomic_DNA"/>
</dbReference>
<dbReference type="GO" id="GO:0008641">
    <property type="term" value="F:ubiquitin-like modifier activating enzyme activity"/>
    <property type="evidence" value="ECO:0007669"/>
    <property type="project" value="InterPro"/>
</dbReference>
<dbReference type="PANTHER" id="PTHR10953:SF102">
    <property type="entry name" value="ADENYLYLTRANSFERASE AND SULFURTRANSFERASE MOCS3"/>
    <property type="match status" value="1"/>
</dbReference>
<dbReference type="InterPro" id="IPR035985">
    <property type="entry name" value="Ubiquitin-activating_enz"/>
</dbReference>
<dbReference type="GeneID" id="59453805"/>
<accession>A0A7M1URY8</accession>
<dbReference type="OrthoDB" id="7915at2157"/>
<dbReference type="Pfam" id="PF00899">
    <property type="entry name" value="ThiF"/>
    <property type="match status" value="1"/>
</dbReference>
<feature type="domain" description="THIF-type NAD/FAD binding fold" evidence="2">
    <location>
        <begin position="10"/>
        <end position="237"/>
    </location>
</feature>
<evidence type="ECO:0000259" key="2">
    <source>
        <dbReference type="Pfam" id="PF00899"/>
    </source>
</evidence>
<dbReference type="RefSeq" id="WP_193436839.1">
    <property type="nucleotide sequence ID" value="NZ_CP063144.1"/>
</dbReference>
<dbReference type="InterPro" id="IPR000594">
    <property type="entry name" value="ThiF_NAD_FAD-bd"/>
</dbReference>
<reference evidence="3 4" key="1">
    <citation type="submission" date="2020-10" db="EMBL/GenBank/DDBJ databases">
        <title>Complete genome sequence of Thermosphaera aggregans strain 3507.</title>
        <authorList>
            <person name="Zayulina K.S."/>
            <person name="Elcheninov A.G."/>
            <person name="Toshchakov S.V."/>
            <person name="Kublanov I.V."/>
            <person name="Kochetkova T.V."/>
        </authorList>
    </citation>
    <scope>NUCLEOTIDE SEQUENCE [LARGE SCALE GENOMIC DNA]</scope>
    <source>
        <strain evidence="3 4">3507</strain>
    </source>
</reference>
<dbReference type="KEGG" id="tcs:IMZ38_00265"/>
<dbReference type="GO" id="GO:0004792">
    <property type="term" value="F:thiosulfate-cyanide sulfurtransferase activity"/>
    <property type="evidence" value="ECO:0007669"/>
    <property type="project" value="TreeGrafter"/>
</dbReference>
<dbReference type="AlphaFoldDB" id="A0A7M1URY8"/>
<keyword evidence="4" id="KW-1185">Reference proteome</keyword>
<proteinExistence type="inferred from homology"/>
<name>A0A7M1URY8_9CREN</name>
<comment type="similarity">
    <text evidence="1">Belongs to the HesA/MoeB/ThiF family.</text>
</comment>
<organism evidence="3 4">
    <name type="scientific">Thermosphaera chiliense</name>
    <dbReference type="NCBI Taxonomy" id="3402707"/>
    <lineage>
        <taxon>Archaea</taxon>
        <taxon>Thermoproteota</taxon>
        <taxon>Thermoprotei</taxon>
        <taxon>Desulfurococcales</taxon>
        <taxon>Desulfurococcaceae</taxon>
        <taxon>Thermosphaera</taxon>
    </lineage>
</organism>
<evidence type="ECO:0000313" key="3">
    <source>
        <dbReference type="EMBL" id="QOR95045.1"/>
    </source>
</evidence>
<dbReference type="GO" id="GO:0016779">
    <property type="term" value="F:nucleotidyltransferase activity"/>
    <property type="evidence" value="ECO:0007669"/>
    <property type="project" value="TreeGrafter"/>
</dbReference>